<dbReference type="STRING" id="595434.RISK_002673"/>
<comment type="caution">
    <text evidence="6">The sequence shown here is derived from an EMBL/GenBank/DDBJ whole genome shotgun (WGS) entry which is preliminary data.</text>
</comment>
<evidence type="ECO:0000256" key="4">
    <source>
        <dbReference type="ARBA" id="ARBA00022840"/>
    </source>
</evidence>
<dbReference type="PANTHER" id="PTHR43335:SF4">
    <property type="entry name" value="ABC TRANSPORTER, ATP-BINDING PROTEIN"/>
    <property type="match status" value="1"/>
</dbReference>
<organism evidence="6 7">
    <name type="scientific">Rhodopirellula islandica</name>
    <dbReference type="NCBI Taxonomy" id="595434"/>
    <lineage>
        <taxon>Bacteria</taxon>
        <taxon>Pseudomonadati</taxon>
        <taxon>Planctomycetota</taxon>
        <taxon>Planctomycetia</taxon>
        <taxon>Pirellulales</taxon>
        <taxon>Pirellulaceae</taxon>
        <taxon>Rhodopirellula</taxon>
    </lineage>
</organism>
<feature type="domain" description="ABC transporter" evidence="5">
    <location>
        <begin position="5"/>
        <end position="236"/>
    </location>
</feature>
<evidence type="ECO:0000259" key="5">
    <source>
        <dbReference type="PROSITE" id="PS50893"/>
    </source>
</evidence>
<keyword evidence="4" id="KW-0067">ATP-binding</keyword>
<evidence type="ECO:0000256" key="1">
    <source>
        <dbReference type="ARBA" id="ARBA00005417"/>
    </source>
</evidence>
<comment type="similarity">
    <text evidence="1">Belongs to the ABC transporter superfamily.</text>
</comment>
<dbReference type="Proteomes" id="UP000036367">
    <property type="component" value="Unassembled WGS sequence"/>
</dbReference>
<sequence>MKAAIETFGLTRYFHQHCVVEQLGFQVPTGKVTALLGLNGAGKTTTIRMMMGLLDPTRGRCETLGVDSRELTPAMLSRIGYMVEGHYLSSWMRVSQMERFSAEGHAHWDGDRYRSMVEHFGISSSQRIGSLSRGQRAGVSLAAVMAADPELLILDDPALGLDPVSRRALNETLVDFAAGETTDGCVRTVLLSTHLMDDVERIADEIAVMVGGRLLVQTSLDDFLDRVQRMAFTPLRSLSNLELESNLRQTIPGLVELRFVSGQCVVCIADVSDEVVESLARVAAGDVETLPTSLNDLVIAYLTTQRSESFAVSTSSLALADES</sequence>
<dbReference type="EMBL" id="LECT01000020">
    <property type="protein sequence ID" value="KLU05310.1"/>
    <property type="molecule type" value="Genomic_DNA"/>
</dbReference>
<dbReference type="InterPro" id="IPR027417">
    <property type="entry name" value="P-loop_NTPase"/>
</dbReference>
<dbReference type="PROSITE" id="PS50893">
    <property type="entry name" value="ABC_TRANSPORTER_2"/>
    <property type="match status" value="1"/>
</dbReference>
<dbReference type="CDD" id="cd03230">
    <property type="entry name" value="ABC_DR_subfamily_A"/>
    <property type="match status" value="1"/>
</dbReference>
<dbReference type="SMART" id="SM00382">
    <property type="entry name" value="AAA"/>
    <property type="match status" value="1"/>
</dbReference>
<keyword evidence="7" id="KW-1185">Reference proteome</keyword>
<keyword evidence="3" id="KW-0547">Nucleotide-binding</keyword>
<dbReference type="SUPFAM" id="SSF52540">
    <property type="entry name" value="P-loop containing nucleoside triphosphate hydrolases"/>
    <property type="match status" value="1"/>
</dbReference>
<evidence type="ECO:0000256" key="2">
    <source>
        <dbReference type="ARBA" id="ARBA00022448"/>
    </source>
</evidence>
<name>A0A0J1BFI3_RHOIS</name>
<dbReference type="Pfam" id="PF00005">
    <property type="entry name" value="ABC_tran"/>
    <property type="match status" value="1"/>
</dbReference>
<dbReference type="PANTHER" id="PTHR43335">
    <property type="entry name" value="ABC TRANSPORTER, ATP-BINDING PROTEIN"/>
    <property type="match status" value="1"/>
</dbReference>
<dbReference type="GO" id="GO:0005524">
    <property type="term" value="F:ATP binding"/>
    <property type="evidence" value="ECO:0007669"/>
    <property type="project" value="UniProtKB-KW"/>
</dbReference>
<protein>
    <submittedName>
        <fullName evidence="6">ABC-type multidrug transport system, ATPase component</fullName>
    </submittedName>
</protein>
<reference evidence="6" key="1">
    <citation type="submission" date="2015-05" db="EMBL/GenBank/DDBJ databases">
        <title>Permanent draft genome of Rhodopirellula islandicus K833.</title>
        <authorList>
            <person name="Kizina J."/>
            <person name="Richter M."/>
            <person name="Glockner F.O."/>
            <person name="Harder J."/>
        </authorList>
    </citation>
    <scope>NUCLEOTIDE SEQUENCE [LARGE SCALE GENOMIC DNA]</scope>
    <source>
        <strain evidence="6">K833</strain>
    </source>
</reference>
<gene>
    <name evidence="6" type="ORF">RISK_002673</name>
</gene>
<evidence type="ECO:0000256" key="3">
    <source>
        <dbReference type="ARBA" id="ARBA00022741"/>
    </source>
</evidence>
<dbReference type="PATRIC" id="fig|595434.4.peg.2544"/>
<proteinExistence type="inferred from homology"/>
<dbReference type="AlphaFoldDB" id="A0A0J1BFI3"/>
<dbReference type="RefSeq" id="WP_053061141.1">
    <property type="nucleotide sequence ID" value="NZ_LECT01000020.1"/>
</dbReference>
<dbReference type="Gene3D" id="3.40.50.300">
    <property type="entry name" value="P-loop containing nucleotide triphosphate hydrolases"/>
    <property type="match status" value="1"/>
</dbReference>
<dbReference type="GO" id="GO:0016887">
    <property type="term" value="F:ATP hydrolysis activity"/>
    <property type="evidence" value="ECO:0007669"/>
    <property type="project" value="InterPro"/>
</dbReference>
<dbReference type="OrthoDB" id="9795548at2"/>
<evidence type="ECO:0000313" key="6">
    <source>
        <dbReference type="EMBL" id="KLU05310.1"/>
    </source>
</evidence>
<keyword evidence="2" id="KW-0813">Transport</keyword>
<accession>A0A0J1BFI3</accession>
<dbReference type="InterPro" id="IPR003593">
    <property type="entry name" value="AAA+_ATPase"/>
</dbReference>
<evidence type="ECO:0000313" key="7">
    <source>
        <dbReference type="Proteomes" id="UP000036367"/>
    </source>
</evidence>
<dbReference type="InterPro" id="IPR003439">
    <property type="entry name" value="ABC_transporter-like_ATP-bd"/>
</dbReference>